<feature type="compositionally biased region" description="Low complexity" evidence="4">
    <location>
        <begin position="21"/>
        <end position="44"/>
    </location>
</feature>
<organism evidence="6 7">
    <name type="scientific">Gouania willdenowi</name>
    <name type="common">Blunt-snouted clingfish</name>
    <name type="synonym">Lepadogaster willdenowi</name>
    <dbReference type="NCBI Taxonomy" id="441366"/>
    <lineage>
        <taxon>Eukaryota</taxon>
        <taxon>Metazoa</taxon>
        <taxon>Chordata</taxon>
        <taxon>Craniata</taxon>
        <taxon>Vertebrata</taxon>
        <taxon>Euteleostomi</taxon>
        <taxon>Actinopterygii</taxon>
        <taxon>Neopterygii</taxon>
        <taxon>Teleostei</taxon>
        <taxon>Neoteleostei</taxon>
        <taxon>Acanthomorphata</taxon>
        <taxon>Ovalentaria</taxon>
        <taxon>Blenniimorphae</taxon>
        <taxon>Blenniiformes</taxon>
        <taxon>Gobiesocoidei</taxon>
        <taxon>Gobiesocidae</taxon>
        <taxon>Gobiesocinae</taxon>
        <taxon>Gouania</taxon>
    </lineage>
</organism>
<dbReference type="CDD" id="cd21081">
    <property type="entry name" value="DHD_Dac"/>
    <property type="match status" value="1"/>
</dbReference>
<sequence length="593" mass="64231">MAVPAALIPQTPLVPPPQPISTPSATTSPPSTTSSPSPSLSLAPPSGPGQNLFRSELLSTTTSSSNNPSIQNPSAGLPPSKPVYSTPSPVENIPQNNECRMVELRGAKVASFTVDGSELICLPQAFDLFLKHLVGGLHTVYTKLKRLEITPVVCNVEQVRILRGLGAIQPGVNRCKLISRKDFETLYNDCTNASSRPGRPPKRTQSVTSTDNPHIMPHSVPGLMSPGMMPPTGLTAAAAAAANAAIAEAMKVKKIKLEAMSGYHGNANHHGDGENGDLSASVGLELPFMMMPHPLIPVSLPPASVTMAMSQMNHLNTIANMAAVAQSQGLPSRMVTSVIKERMPDSPSPAPSLEDHRRPGSHPSSHRSSSVSSSPAHTESSSDRIPIHHNGLSMNHALLGLSPNIVPGPKEGDLAHDMSHEAKRMHADKDNTMCTPTARDSYERLSLAGQGLPPGFPSPFLFPDGLSSIETLLTNIQGLLKVAIDNARAQEKQVQLEKTELKMELFRERELRETMEKQLAMEQKNRAIVQKRLKKEKKAKRKLQEALEYESKRREQVEQSLKQPSPSDSMRSLNGQRSPHCKLEWAKNGQIKW</sequence>
<dbReference type="FunFam" id="3.10.260.20:FF:000001">
    <property type="entry name" value="Dachshund homolog 1"/>
    <property type="match status" value="1"/>
</dbReference>
<dbReference type="Gene3D" id="3.10.260.20">
    <property type="entry name" value="Ski"/>
    <property type="match status" value="1"/>
</dbReference>
<accession>A0A8C5EKH4</accession>
<dbReference type="PANTHER" id="PTHR12577:SF14">
    <property type="entry name" value="DACHSHUND HOMOLOG 1"/>
    <property type="match status" value="1"/>
</dbReference>
<evidence type="ECO:0000259" key="5">
    <source>
        <dbReference type="Pfam" id="PF02437"/>
    </source>
</evidence>
<dbReference type="Proteomes" id="UP000694680">
    <property type="component" value="Chromosome 21"/>
</dbReference>
<evidence type="ECO:0000256" key="3">
    <source>
        <dbReference type="ARBA" id="ARBA00038192"/>
    </source>
</evidence>
<feature type="compositionally biased region" description="Basic and acidic residues" evidence="4">
    <location>
        <begin position="542"/>
        <end position="557"/>
    </location>
</feature>
<evidence type="ECO:0000256" key="4">
    <source>
        <dbReference type="SAM" id="MobiDB-lite"/>
    </source>
</evidence>
<feature type="compositionally biased region" description="Low complexity" evidence="4">
    <location>
        <begin position="361"/>
        <end position="379"/>
    </location>
</feature>
<feature type="region of interest" description="Disordered" evidence="4">
    <location>
        <begin position="540"/>
        <end position="593"/>
    </location>
</feature>
<dbReference type="SUPFAM" id="SSF46955">
    <property type="entry name" value="Putative DNA-binding domain"/>
    <property type="match status" value="1"/>
</dbReference>
<dbReference type="InterPro" id="IPR009061">
    <property type="entry name" value="DNA-bd_dom_put_sf"/>
</dbReference>
<comment type="subcellular location">
    <subcellularLocation>
        <location evidence="1">Nucleus</location>
    </subcellularLocation>
</comment>
<reference evidence="6" key="3">
    <citation type="submission" date="2025-09" db="UniProtKB">
        <authorList>
            <consortium name="Ensembl"/>
        </authorList>
    </citation>
    <scope>IDENTIFICATION</scope>
</reference>
<proteinExistence type="inferred from homology"/>
<dbReference type="GO" id="GO:0000978">
    <property type="term" value="F:RNA polymerase II cis-regulatory region sequence-specific DNA binding"/>
    <property type="evidence" value="ECO:0007669"/>
    <property type="project" value="TreeGrafter"/>
</dbReference>
<keyword evidence="7" id="KW-1185">Reference proteome</keyword>
<feature type="region of interest" description="Disordered" evidence="4">
    <location>
        <begin position="191"/>
        <end position="227"/>
    </location>
</feature>
<dbReference type="PANTHER" id="PTHR12577">
    <property type="entry name" value="DACHSHUND"/>
    <property type="match status" value="1"/>
</dbReference>
<reference evidence="6" key="1">
    <citation type="submission" date="2020-06" db="EMBL/GenBank/DDBJ databases">
        <authorList>
            <consortium name="Wellcome Sanger Institute Data Sharing"/>
        </authorList>
    </citation>
    <scope>NUCLEOTIDE SEQUENCE [LARGE SCALE GENOMIC DNA]</scope>
</reference>
<feature type="compositionally biased region" description="Polar residues" evidence="4">
    <location>
        <begin position="558"/>
        <end position="577"/>
    </location>
</feature>
<feature type="region of interest" description="Disordered" evidence="4">
    <location>
        <begin position="341"/>
        <end position="389"/>
    </location>
</feature>
<evidence type="ECO:0000256" key="1">
    <source>
        <dbReference type="ARBA" id="ARBA00004123"/>
    </source>
</evidence>
<gene>
    <name evidence="6" type="primary">dachd</name>
</gene>
<dbReference type="InterPro" id="IPR003380">
    <property type="entry name" value="SKI/SNO/DAC"/>
</dbReference>
<feature type="domain" description="SKI/SNO/DAC" evidence="5">
    <location>
        <begin position="84"/>
        <end position="192"/>
    </location>
</feature>
<protein>
    <submittedName>
        <fullName evidence="6">Dachshund homolog 1-like</fullName>
    </submittedName>
</protein>
<keyword evidence="2" id="KW-0539">Nucleus</keyword>
<comment type="similarity">
    <text evidence="3">Belongs to the DACH/dachshund family.</text>
</comment>
<dbReference type="Ensembl" id="ENSGWIT00000020500.1">
    <property type="protein sequence ID" value="ENSGWIP00000018612.1"/>
    <property type="gene ID" value="ENSGWIG00000010266.1"/>
</dbReference>
<name>A0A8C5EKH4_GOUWI</name>
<dbReference type="GO" id="GO:0005634">
    <property type="term" value="C:nucleus"/>
    <property type="evidence" value="ECO:0007669"/>
    <property type="project" value="UniProtKB-SubCell"/>
</dbReference>
<evidence type="ECO:0000313" key="6">
    <source>
        <dbReference type="Ensembl" id="ENSGWIP00000018612.1"/>
    </source>
</evidence>
<evidence type="ECO:0000256" key="2">
    <source>
        <dbReference type="ARBA" id="ARBA00023242"/>
    </source>
</evidence>
<dbReference type="AlphaFoldDB" id="A0A8C5EKH4"/>
<feature type="compositionally biased region" description="Low complexity" evidence="4">
    <location>
        <begin position="59"/>
        <end position="74"/>
    </location>
</feature>
<dbReference type="GO" id="GO:0005667">
    <property type="term" value="C:transcription regulator complex"/>
    <property type="evidence" value="ECO:0007669"/>
    <property type="project" value="TreeGrafter"/>
</dbReference>
<dbReference type="GO" id="GO:0000981">
    <property type="term" value="F:DNA-binding transcription factor activity, RNA polymerase II-specific"/>
    <property type="evidence" value="ECO:0007669"/>
    <property type="project" value="TreeGrafter"/>
</dbReference>
<dbReference type="InterPro" id="IPR052417">
    <property type="entry name" value="Dachshund_domain"/>
</dbReference>
<evidence type="ECO:0000313" key="7">
    <source>
        <dbReference type="Proteomes" id="UP000694680"/>
    </source>
</evidence>
<dbReference type="InterPro" id="IPR037000">
    <property type="entry name" value="Ski_DNA-bd_sf"/>
</dbReference>
<feature type="compositionally biased region" description="Polar residues" evidence="4">
    <location>
        <begin position="83"/>
        <end position="92"/>
    </location>
</feature>
<feature type="region of interest" description="Disordered" evidence="4">
    <location>
        <begin position="1"/>
        <end position="92"/>
    </location>
</feature>
<reference evidence="6" key="2">
    <citation type="submission" date="2025-08" db="UniProtKB">
        <authorList>
            <consortium name="Ensembl"/>
        </authorList>
    </citation>
    <scope>IDENTIFICATION</scope>
</reference>
<dbReference type="Pfam" id="PF02437">
    <property type="entry name" value="Ski_Sno_DHD"/>
    <property type="match status" value="1"/>
</dbReference>
<feature type="compositionally biased region" description="Polar residues" evidence="4">
    <location>
        <begin position="203"/>
        <end position="212"/>
    </location>
</feature>